<name>A0A161LCP1_9BACT</name>
<feature type="domain" description="HTH luxR-type" evidence="1">
    <location>
        <begin position="173"/>
        <end position="238"/>
    </location>
</feature>
<evidence type="ECO:0000313" key="3">
    <source>
        <dbReference type="Proteomes" id="UP000076586"/>
    </source>
</evidence>
<dbReference type="InterPro" id="IPR016032">
    <property type="entry name" value="Sig_transdc_resp-reg_C-effctor"/>
</dbReference>
<dbReference type="PROSITE" id="PS50043">
    <property type="entry name" value="HTH_LUXR_2"/>
    <property type="match status" value="1"/>
</dbReference>
<dbReference type="Proteomes" id="UP000076586">
    <property type="component" value="Unassembled WGS sequence"/>
</dbReference>
<reference evidence="3" key="2">
    <citation type="journal article" date="2017" name="Genome Announc.">
        <title>Draft genome sequence of Paludibacter jiangxiensis NM7(T), a propionate-producing fermentative bacterium.</title>
        <authorList>
            <person name="Qiu Y.-L."/>
            <person name="Tourlousse D.M."/>
            <person name="Matsuura N."/>
            <person name="Ohashi A."/>
            <person name="Sekiguchi Y."/>
        </authorList>
    </citation>
    <scope>NUCLEOTIDE SEQUENCE [LARGE SCALE GENOMIC DNA]</scope>
    <source>
        <strain evidence="3">NM7</strain>
    </source>
</reference>
<dbReference type="STRING" id="681398.PJIAN_146"/>
<dbReference type="InterPro" id="IPR036388">
    <property type="entry name" value="WH-like_DNA-bd_sf"/>
</dbReference>
<gene>
    <name evidence="2" type="ORF">PJIAN_146</name>
</gene>
<sequence>MTPLNIETSSLNEYKRLCDLFSEIWSTNIALLSLSTLNTLYIPNNLSKLIGVSNEDLTNNQAEIYSRVLHPKELAIIKQVHTKTLEFYTKLYKSNAQIPYVDAKYYIKLKTKEGKFKNFSALIHPIFHSGSTFPIACFALLAPSTKLGFERFSISFHNKDKNLYYSSISNKYVQKENLELKEIENEILKLTAKGFGETKIAKELDIKLDLVRYYKKSIYKKFHVSNMSEAVYTALNNHLI</sequence>
<evidence type="ECO:0000313" key="2">
    <source>
        <dbReference type="EMBL" id="GAT61467.1"/>
    </source>
</evidence>
<dbReference type="SMART" id="SM00421">
    <property type="entry name" value="HTH_LUXR"/>
    <property type="match status" value="1"/>
</dbReference>
<dbReference type="AlphaFoldDB" id="A0A161LCP1"/>
<protein>
    <submittedName>
        <fullName evidence="2">Regulatory protein, luxR family</fullName>
    </submittedName>
</protein>
<accession>A0A161LCP1</accession>
<reference evidence="3" key="1">
    <citation type="submission" date="2016-04" db="EMBL/GenBank/DDBJ databases">
        <title>Draft genome sequence of Paludibacter jiangxiensis strain NM7.</title>
        <authorList>
            <person name="Qiu Y."/>
            <person name="Matsuura N."/>
            <person name="Ohashi A."/>
            <person name="Tourlousse M.D."/>
            <person name="Sekiguchi Y."/>
        </authorList>
    </citation>
    <scope>NUCLEOTIDE SEQUENCE [LARGE SCALE GENOMIC DNA]</scope>
    <source>
        <strain evidence="3">NM7</strain>
    </source>
</reference>
<dbReference type="Pfam" id="PF00196">
    <property type="entry name" value="GerE"/>
    <property type="match status" value="1"/>
</dbReference>
<dbReference type="EMBL" id="BDCR01000001">
    <property type="protein sequence ID" value="GAT61467.1"/>
    <property type="molecule type" value="Genomic_DNA"/>
</dbReference>
<organism evidence="2 3">
    <name type="scientific">Paludibacter jiangxiensis</name>
    <dbReference type="NCBI Taxonomy" id="681398"/>
    <lineage>
        <taxon>Bacteria</taxon>
        <taxon>Pseudomonadati</taxon>
        <taxon>Bacteroidota</taxon>
        <taxon>Bacteroidia</taxon>
        <taxon>Bacteroidales</taxon>
        <taxon>Paludibacteraceae</taxon>
        <taxon>Paludibacter</taxon>
    </lineage>
</organism>
<keyword evidence="3" id="KW-1185">Reference proteome</keyword>
<dbReference type="Gene3D" id="1.10.10.10">
    <property type="entry name" value="Winged helix-like DNA-binding domain superfamily/Winged helix DNA-binding domain"/>
    <property type="match status" value="1"/>
</dbReference>
<evidence type="ECO:0000259" key="1">
    <source>
        <dbReference type="PROSITE" id="PS50043"/>
    </source>
</evidence>
<dbReference type="SUPFAM" id="SSF46894">
    <property type="entry name" value="C-terminal effector domain of the bipartite response regulators"/>
    <property type="match status" value="1"/>
</dbReference>
<dbReference type="Gene3D" id="3.30.450.20">
    <property type="entry name" value="PAS domain"/>
    <property type="match status" value="1"/>
</dbReference>
<dbReference type="GO" id="GO:0006355">
    <property type="term" value="P:regulation of DNA-templated transcription"/>
    <property type="evidence" value="ECO:0007669"/>
    <property type="project" value="InterPro"/>
</dbReference>
<dbReference type="RefSeq" id="WP_084252189.1">
    <property type="nucleotide sequence ID" value="NZ_BDCR01000001.1"/>
</dbReference>
<dbReference type="InterPro" id="IPR000792">
    <property type="entry name" value="Tscrpt_reg_LuxR_C"/>
</dbReference>
<dbReference type="OrthoDB" id="1727128at2"/>
<dbReference type="GO" id="GO:0003677">
    <property type="term" value="F:DNA binding"/>
    <property type="evidence" value="ECO:0007669"/>
    <property type="project" value="InterPro"/>
</dbReference>
<proteinExistence type="predicted"/>
<comment type="caution">
    <text evidence="2">The sequence shown here is derived from an EMBL/GenBank/DDBJ whole genome shotgun (WGS) entry which is preliminary data.</text>
</comment>
<dbReference type="CDD" id="cd06170">
    <property type="entry name" value="LuxR_C_like"/>
    <property type="match status" value="1"/>
</dbReference>